<dbReference type="InParanoid" id="A0A2G5FB17"/>
<dbReference type="SUPFAM" id="SSF81383">
    <property type="entry name" value="F-box domain"/>
    <property type="match status" value="1"/>
</dbReference>
<dbReference type="OrthoDB" id="1519185at2759"/>
<dbReference type="InterPro" id="IPR001810">
    <property type="entry name" value="F-box_dom"/>
</dbReference>
<name>A0A2G5FB17_AQUCA</name>
<dbReference type="AlphaFoldDB" id="A0A2G5FB17"/>
<dbReference type="InterPro" id="IPR036047">
    <property type="entry name" value="F-box-like_dom_sf"/>
</dbReference>
<evidence type="ECO:0000259" key="2">
    <source>
        <dbReference type="Pfam" id="PF12937"/>
    </source>
</evidence>
<gene>
    <name evidence="3" type="ORF">AQUCO_00100553v1</name>
</gene>
<dbReference type="PANTHER" id="PTHR44259:SF114">
    <property type="entry name" value="OS06G0707300 PROTEIN"/>
    <property type="match status" value="1"/>
</dbReference>
<dbReference type="STRING" id="218851.A0A2G5FB17"/>
<protein>
    <recommendedName>
        <fullName evidence="5">DUF295 domain-containing protein</fullName>
    </recommendedName>
</protein>
<dbReference type="InterPro" id="IPR050942">
    <property type="entry name" value="F-box_BR-signaling"/>
</dbReference>
<evidence type="ECO:0000259" key="1">
    <source>
        <dbReference type="Pfam" id="PF03478"/>
    </source>
</evidence>
<organism evidence="3 4">
    <name type="scientific">Aquilegia coerulea</name>
    <name type="common">Rocky mountain columbine</name>
    <dbReference type="NCBI Taxonomy" id="218851"/>
    <lineage>
        <taxon>Eukaryota</taxon>
        <taxon>Viridiplantae</taxon>
        <taxon>Streptophyta</taxon>
        <taxon>Embryophyta</taxon>
        <taxon>Tracheophyta</taxon>
        <taxon>Spermatophyta</taxon>
        <taxon>Magnoliopsida</taxon>
        <taxon>Ranunculales</taxon>
        <taxon>Ranunculaceae</taxon>
        <taxon>Thalictroideae</taxon>
        <taxon>Aquilegia</taxon>
    </lineage>
</organism>
<keyword evidence="4" id="KW-1185">Reference proteome</keyword>
<dbReference type="Pfam" id="PF03478">
    <property type="entry name" value="Beta-prop_KIB1-4"/>
    <property type="match status" value="1"/>
</dbReference>
<dbReference type="Gene3D" id="1.20.1280.50">
    <property type="match status" value="1"/>
</dbReference>
<evidence type="ECO:0008006" key="5">
    <source>
        <dbReference type="Google" id="ProtNLM"/>
    </source>
</evidence>
<reference evidence="3 4" key="1">
    <citation type="submission" date="2017-09" db="EMBL/GenBank/DDBJ databases">
        <title>WGS assembly of Aquilegia coerulea Goldsmith.</title>
        <authorList>
            <person name="Hodges S."/>
            <person name="Kramer E."/>
            <person name="Nordborg M."/>
            <person name="Tomkins J."/>
            <person name="Borevitz J."/>
            <person name="Derieg N."/>
            <person name="Yan J."/>
            <person name="Mihaltcheva S."/>
            <person name="Hayes R.D."/>
            <person name="Rokhsar D."/>
        </authorList>
    </citation>
    <scope>NUCLEOTIDE SEQUENCE [LARGE SCALE GENOMIC DNA]</scope>
    <source>
        <strain evidence="4">cv. Goldsmith</strain>
    </source>
</reference>
<evidence type="ECO:0000313" key="3">
    <source>
        <dbReference type="EMBL" id="PIA65127.1"/>
    </source>
</evidence>
<dbReference type="PANTHER" id="PTHR44259">
    <property type="entry name" value="OS07G0183000 PROTEIN-RELATED"/>
    <property type="match status" value="1"/>
</dbReference>
<sequence>MSLGLESSRVHVDWLELPDHILCLIADKLLHTKDFILFGAVCRSWRSIYSENKHTRSHQLPFLMLSSEDNTDNQTRSFYSLTEKRYLNYQVPVPHNKFCRGYSHGWFVTVCENHQVSLLNPFSSVSNEIHLPPLTAFEYDKKSGTPLTPYYISKAVLSANPGSSLDYVVMATYGGFDRLAFFKPGDKAWTSFDSKYRFFLDVIYYRDQFYVVNCDGEVFACDLNLTRPKLSRVAPCLVTGAIKNYLVESSGDLLQVLRDTNFENEGHNYFNGGFEVFKLDLVKNKWNHINSLDGRVLFLGENSSFSLAASDFPGCKPNAIYFTDDYFEGYADNEEFGIGPHDMGIFNLENQSHEPHYPTKSNMIIPAPIWVEPML</sequence>
<dbReference type="Pfam" id="PF12937">
    <property type="entry name" value="F-box-like"/>
    <property type="match status" value="1"/>
</dbReference>
<dbReference type="EMBL" id="KZ305018">
    <property type="protein sequence ID" value="PIA65127.1"/>
    <property type="molecule type" value="Genomic_DNA"/>
</dbReference>
<evidence type="ECO:0000313" key="4">
    <source>
        <dbReference type="Proteomes" id="UP000230069"/>
    </source>
</evidence>
<dbReference type="InterPro" id="IPR005174">
    <property type="entry name" value="KIB1-4_b-propeller"/>
</dbReference>
<feature type="domain" description="F-box" evidence="2">
    <location>
        <begin position="14"/>
        <end position="50"/>
    </location>
</feature>
<proteinExistence type="predicted"/>
<feature type="domain" description="KIB1-4 beta-propeller" evidence="1">
    <location>
        <begin position="78"/>
        <end position="347"/>
    </location>
</feature>
<dbReference type="Proteomes" id="UP000230069">
    <property type="component" value="Unassembled WGS sequence"/>
</dbReference>
<accession>A0A2G5FB17</accession>